<organism evidence="1 2">
    <name type="scientific">Leucogyrophana mollusca</name>
    <dbReference type="NCBI Taxonomy" id="85980"/>
    <lineage>
        <taxon>Eukaryota</taxon>
        <taxon>Fungi</taxon>
        <taxon>Dikarya</taxon>
        <taxon>Basidiomycota</taxon>
        <taxon>Agaricomycotina</taxon>
        <taxon>Agaricomycetes</taxon>
        <taxon>Agaricomycetidae</taxon>
        <taxon>Boletales</taxon>
        <taxon>Boletales incertae sedis</taxon>
        <taxon>Leucogyrophana</taxon>
    </lineage>
</organism>
<evidence type="ECO:0000313" key="2">
    <source>
        <dbReference type="Proteomes" id="UP000790709"/>
    </source>
</evidence>
<name>A0ACB8AYT6_9AGAM</name>
<accession>A0ACB8AYT6</accession>
<protein>
    <submittedName>
        <fullName evidence="1">Uncharacterized protein</fullName>
    </submittedName>
</protein>
<proteinExistence type="predicted"/>
<evidence type="ECO:0000313" key="1">
    <source>
        <dbReference type="EMBL" id="KAH7918018.1"/>
    </source>
</evidence>
<keyword evidence="2" id="KW-1185">Reference proteome</keyword>
<sequence length="639" mass="68174">MPTQAPARTTQNSQRAGVVNQFLSFSQRRSCSEGAAPSTTAACALLNPATPTPSASRPPSMAQQPIMEENPGGDDGGDDGGDGGDDGGDDQPLPEDDDIPADQDPLDSQAELARAISELARATSRSNEVNVDGFLYKKYAICLITAERRSERDNAVERENDLRRRNETLTLREKWNLMCSKDTLTHYTLRVLKLNLTGPRTPDVPNLAFCPSSLVTRSLMPVSIHNTPVAPAPQLRSVLRGALRSQMNAEAPTKGSAGSPLVTLAPSSSHTPSASVGSVAEVAATLSVVVPSTPATLPPSLALATPATPLSLATAPPASPTLSTAPIATLPVSSAPPPPVPQLALPQFSPAPDAPPVVKQGHYEFRLVDSVPIYNIPSFRGNVHIILGYGPSGVNNPLYQTRVDKGKYPTHVLPCACHRCLEGSIPYLCLGGKPDSKCYQCHVNHKPCSPWTATQPISNWRPQPPIIAWAAAPNYPEEPTTAQPTSTPASTNTALAMCSSGRKVTVKKEPRSPKASVQKAKGKAVASPRKLSCPRKKAWAASPSASVAVPTPGVVHHFWEVRVNYHRRLNNMLTTLKPIIGRFEAGTALTPINDSDDDSVEYLGERAADEESVEEDEYEVDEIVEDSTPAASSSRKRCR</sequence>
<comment type="caution">
    <text evidence="1">The sequence shown here is derived from an EMBL/GenBank/DDBJ whole genome shotgun (WGS) entry which is preliminary data.</text>
</comment>
<dbReference type="Proteomes" id="UP000790709">
    <property type="component" value="Unassembled WGS sequence"/>
</dbReference>
<gene>
    <name evidence="1" type="ORF">BV22DRAFT_1052023</name>
</gene>
<dbReference type="EMBL" id="MU266874">
    <property type="protein sequence ID" value="KAH7918018.1"/>
    <property type="molecule type" value="Genomic_DNA"/>
</dbReference>
<reference evidence="1" key="1">
    <citation type="journal article" date="2021" name="New Phytol.">
        <title>Evolutionary innovations through gain and loss of genes in the ectomycorrhizal Boletales.</title>
        <authorList>
            <person name="Wu G."/>
            <person name="Miyauchi S."/>
            <person name="Morin E."/>
            <person name="Kuo A."/>
            <person name="Drula E."/>
            <person name="Varga T."/>
            <person name="Kohler A."/>
            <person name="Feng B."/>
            <person name="Cao Y."/>
            <person name="Lipzen A."/>
            <person name="Daum C."/>
            <person name="Hundley H."/>
            <person name="Pangilinan J."/>
            <person name="Johnson J."/>
            <person name="Barry K."/>
            <person name="LaButti K."/>
            <person name="Ng V."/>
            <person name="Ahrendt S."/>
            <person name="Min B."/>
            <person name="Choi I.G."/>
            <person name="Park H."/>
            <person name="Plett J.M."/>
            <person name="Magnuson J."/>
            <person name="Spatafora J.W."/>
            <person name="Nagy L.G."/>
            <person name="Henrissat B."/>
            <person name="Grigoriev I.V."/>
            <person name="Yang Z.L."/>
            <person name="Xu J."/>
            <person name="Martin F.M."/>
        </authorList>
    </citation>
    <scope>NUCLEOTIDE SEQUENCE</scope>
    <source>
        <strain evidence="1">KUC20120723A-06</strain>
    </source>
</reference>